<dbReference type="InterPro" id="IPR024775">
    <property type="entry name" value="DinB-like"/>
</dbReference>
<dbReference type="EMBL" id="FTNI01000019">
    <property type="protein sequence ID" value="SIR90816.1"/>
    <property type="molecule type" value="Genomic_DNA"/>
</dbReference>
<dbReference type="Pfam" id="PF12867">
    <property type="entry name" value="DinB_2"/>
    <property type="match status" value="1"/>
</dbReference>
<organism evidence="2 3">
    <name type="scientific">Microbispora rosea</name>
    <dbReference type="NCBI Taxonomy" id="58117"/>
    <lineage>
        <taxon>Bacteria</taxon>
        <taxon>Bacillati</taxon>
        <taxon>Actinomycetota</taxon>
        <taxon>Actinomycetes</taxon>
        <taxon>Streptosporangiales</taxon>
        <taxon>Streptosporangiaceae</taxon>
        <taxon>Microbispora</taxon>
    </lineage>
</organism>
<evidence type="ECO:0000313" key="3">
    <source>
        <dbReference type="Proteomes" id="UP000186096"/>
    </source>
</evidence>
<dbReference type="OrthoDB" id="5022306at2"/>
<evidence type="ECO:0000259" key="1">
    <source>
        <dbReference type="Pfam" id="PF12867"/>
    </source>
</evidence>
<keyword evidence="3" id="KW-1185">Reference proteome</keyword>
<dbReference type="STRING" id="58117.SAMN05421833_11965"/>
<proteinExistence type="predicted"/>
<dbReference type="SUPFAM" id="SSF109854">
    <property type="entry name" value="DinB/YfiT-like putative metalloenzymes"/>
    <property type="match status" value="1"/>
</dbReference>
<evidence type="ECO:0000313" key="2">
    <source>
        <dbReference type="EMBL" id="SIR90816.1"/>
    </source>
</evidence>
<dbReference type="AlphaFoldDB" id="A0A1N7ERW8"/>
<reference evidence="3" key="1">
    <citation type="submission" date="2017-01" db="EMBL/GenBank/DDBJ databases">
        <authorList>
            <person name="Varghese N."/>
            <person name="Submissions S."/>
        </authorList>
    </citation>
    <scope>NUCLEOTIDE SEQUENCE [LARGE SCALE GENOMIC DNA]</scope>
    <source>
        <strain evidence="3">ATCC 12950</strain>
    </source>
</reference>
<dbReference type="Proteomes" id="UP000186096">
    <property type="component" value="Unassembled WGS sequence"/>
</dbReference>
<dbReference type="InterPro" id="IPR034660">
    <property type="entry name" value="DinB/YfiT-like"/>
</dbReference>
<sequence>MPAPRLRRLASQLTWHWEHQLRPRLSGLTDAEYLWEPVEGCWSIRARPDGAFALDWAFPAPDPAPLTTIAWRLAHIGQTLAQRADFHFGDGTLTMDRIRWPGPTATEGLAWLDGAYAGWTAGLAAADDGMLTRRSDGPPGTLDGRFPFADVILHVNREVIHHGAEVALLRDLYRARRPGSPGTA</sequence>
<gene>
    <name evidence="2" type="ORF">SAMN05421833_11965</name>
</gene>
<name>A0A1N7ERW8_9ACTN</name>
<protein>
    <submittedName>
        <fullName evidence="2">DinB superfamily protein</fullName>
    </submittedName>
</protein>
<feature type="domain" description="DinB-like" evidence="1">
    <location>
        <begin position="12"/>
        <end position="165"/>
    </location>
</feature>
<dbReference type="RefSeq" id="WP_076438364.1">
    <property type="nucleotide sequence ID" value="NZ_FTNI01000019.1"/>
</dbReference>
<accession>A0A1N7ERW8</accession>